<evidence type="ECO:0000313" key="1">
    <source>
        <dbReference type="EMBL" id="KAF6817212.1"/>
    </source>
</evidence>
<dbReference type="AlphaFoldDB" id="A0A8H6JPZ9"/>
<proteinExistence type="predicted"/>
<keyword evidence="2" id="KW-1185">Reference proteome</keyword>
<organism evidence="1 2">
    <name type="scientific">Colletotrichum plurivorum</name>
    <dbReference type="NCBI Taxonomy" id="2175906"/>
    <lineage>
        <taxon>Eukaryota</taxon>
        <taxon>Fungi</taxon>
        <taxon>Dikarya</taxon>
        <taxon>Ascomycota</taxon>
        <taxon>Pezizomycotina</taxon>
        <taxon>Sordariomycetes</taxon>
        <taxon>Hypocreomycetidae</taxon>
        <taxon>Glomerellales</taxon>
        <taxon>Glomerellaceae</taxon>
        <taxon>Colletotrichum</taxon>
        <taxon>Colletotrichum orchidearum species complex</taxon>
    </lineage>
</organism>
<reference evidence="1" key="1">
    <citation type="journal article" date="2020" name="Phytopathology">
        <title>Genome Sequence Resources of Colletotrichum truncatum, C. plurivorum, C. musicola, and C. sojae: Four Species Pathogenic to Soybean (Glycine max).</title>
        <authorList>
            <person name="Rogerio F."/>
            <person name="Boufleur T.R."/>
            <person name="Ciampi-Guillardi M."/>
            <person name="Sukno S.A."/>
            <person name="Thon M.R."/>
            <person name="Massola Junior N.S."/>
            <person name="Baroncelli R."/>
        </authorList>
    </citation>
    <scope>NUCLEOTIDE SEQUENCE</scope>
    <source>
        <strain evidence="1">LFN00145</strain>
    </source>
</reference>
<evidence type="ECO:0000313" key="2">
    <source>
        <dbReference type="Proteomes" id="UP000654918"/>
    </source>
</evidence>
<gene>
    <name evidence="1" type="ORF">CPLU01_13659</name>
</gene>
<dbReference type="EMBL" id="WIGO01000322">
    <property type="protein sequence ID" value="KAF6817212.1"/>
    <property type="molecule type" value="Genomic_DNA"/>
</dbReference>
<protein>
    <submittedName>
        <fullName evidence="1">Uncharacterized protein</fullName>
    </submittedName>
</protein>
<name>A0A8H6JPZ9_9PEZI</name>
<accession>A0A8H6JPZ9</accession>
<comment type="caution">
    <text evidence="1">The sequence shown here is derived from an EMBL/GenBank/DDBJ whole genome shotgun (WGS) entry which is preliminary data.</text>
</comment>
<dbReference type="Proteomes" id="UP000654918">
    <property type="component" value="Unassembled WGS sequence"/>
</dbReference>
<sequence length="133" mass="14583">MRKMQGVPNEIKVVNQHEEKITVVVSRYRPCRLVTGFNINISATGGGIGLSQTTYEGHARKKLLEPESQNKLASKATFTLWTQRDRSAVVTVFVGSEEKLHIGNDEVPAGATVYVSAAPDLRIVPHGQAPEEE</sequence>